<comment type="caution">
    <text evidence="12">The sequence shown here is derived from an EMBL/GenBank/DDBJ whole genome shotgun (WGS) entry which is preliminary data.</text>
</comment>
<sequence length="720" mass="82259">MTDEFRDCFVGEKGYDALKKLMRNSNEFCTEIANCLLDRSDAEKVYAKALRKNSDIMQKIAGRTRGTLSSAFKMLATQTNRQSDAHSEMANVLLNDIFTSIKNLADTQNRERRAIEETMNAKFKEWNTQKNNDNKFRSRQFEKSEEIEILYLKLSELPKSGRKHGRDTVKENTSAQLARSCIMPSGRSTSASEKSISNSDDKYQANMEMDIQKADEQLKGIEKRYHESTKAVEVTRQSCAIELCRSCDKAQKMELDRITEMKNFTQSFINSIQKFCETMYQISHDLNSIQISPNEDIITQARSNSQPNELEILLYDIYAENENAMNEERRLTSLNYWIDLLNRDISMQQQMNNASTCPHKSVKEESSPSNDDDSSSSDGAMCSKKPHSRKAYGVSNRDGSMSLSNDDGAMCSGKDKRREKKNTEVVERFSNELSIDRPNTRFIHCLYEASLYKLQSAYYRINNLSPLQYEHSHCYAKTYNEKGHPTTLIRIPLQSSAQVLPSAPPATPYFAEAMPLFVPMSMQQPPVVQTMQTQPPPIGFVFNNTGMRSSALANNTVPPRCRLQSNKPSQRSLTTTNRQVYPDLPVQSPQFSEKKPNKLVKAIYPYTAAHRDELDLKEGDCILLMECRQDKWYKGELNGKAKMDKITNLEANEKMITFIDKHYVESSRMQKLSQRFSCKIFFGDDTSVDLKSYLKKMGFNADLQQSIPLGIVQPSQVSVR</sequence>
<dbReference type="PROSITE" id="PS51741">
    <property type="entry name" value="F_BAR"/>
    <property type="match status" value="1"/>
</dbReference>
<evidence type="ECO:0000259" key="11">
    <source>
        <dbReference type="PROSITE" id="PS51741"/>
    </source>
</evidence>
<dbReference type="PANTHER" id="PTHR23065:SF7">
    <property type="entry name" value="NOSTRIN, ISOFORM H"/>
    <property type="match status" value="1"/>
</dbReference>
<keyword evidence="3" id="KW-0963">Cytoplasm</keyword>
<dbReference type="InterPro" id="IPR001060">
    <property type="entry name" value="FCH_dom"/>
</dbReference>
<accession>A0A818Q6X9</accession>
<dbReference type="Gene3D" id="2.30.30.40">
    <property type="entry name" value="SH3 Domains"/>
    <property type="match status" value="1"/>
</dbReference>
<dbReference type="Pfam" id="PF00611">
    <property type="entry name" value="FCH"/>
    <property type="match status" value="1"/>
</dbReference>
<evidence type="ECO:0000313" key="12">
    <source>
        <dbReference type="EMBL" id="CAF3630169.1"/>
    </source>
</evidence>
<dbReference type="PANTHER" id="PTHR23065">
    <property type="entry name" value="PROLINE-SERINE-THREONINE PHOSPHATASE INTERACTING PROTEIN 1"/>
    <property type="match status" value="1"/>
</dbReference>
<organism evidence="12 13">
    <name type="scientific">Rotaria socialis</name>
    <dbReference type="NCBI Taxonomy" id="392032"/>
    <lineage>
        <taxon>Eukaryota</taxon>
        <taxon>Metazoa</taxon>
        <taxon>Spiralia</taxon>
        <taxon>Gnathifera</taxon>
        <taxon>Rotifera</taxon>
        <taxon>Eurotatoria</taxon>
        <taxon>Bdelloidea</taxon>
        <taxon>Philodinida</taxon>
        <taxon>Philodinidae</taxon>
        <taxon>Rotaria</taxon>
    </lineage>
</organism>
<dbReference type="GO" id="GO:0043226">
    <property type="term" value="C:organelle"/>
    <property type="evidence" value="ECO:0007669"/>
    <property type="project" value="UniProtKB-ARBA"/>
</dbReference>
<feature type="compositionally biased region" description="Basic and acidic residues" evidence="9">
    <location>
        <begin position="413"/>
        <end position="422"/>
    </location>
</feature>
<evidence type="ECO:0000256" key="3">
    <source>
        <dbReference type="ARBA" id="ARBA00022490"/>
    </source>
</evidence>
<keyword evidence="7 8" id="KW-0175">Coiled coil</keyword>
<evidence type="ECO:0000256" key="7">
    <source>
        <dbReference type="PROSITE-ProRule" id="PRU01077"/>
    </source>
</evidence>
<feature type="region of interest" description="Disordered" evidence="9">
    <location>
        <begin position="351"/>
        <end position="422"/>
    </location>
</feature>
<evidence type="ECO:0000256" key="6">
    <source>
        <dbReference type="PROSITE-ProRule" id="PRU00192"/>
    </source>
</evidence>
<evidence type="ECO:0000256" key="5">
    <source>
        <dbReference type="ARBA" id="ARBA00023212"/>
    </source>
</evidence>
<evidence type="ECO:0000313" key="13">
    <source>
        <dbReference type="Proteomes" id="UP000663872"/>
    </source>
</evidence>
<dbReference type="InterPro" id="IPR027267">
    <property type="entry name" value="AH/BAR_dom_sf"/>
</dbReference>
<keyword evidence="2 6" id="KW-0728">SH3 domain</keyword>
<evidence type="ECO:0000256" key="8">
    <source>
        <dbReference type="SAM" id="Coils"/>
    </source>
</evidence>
<keyword evidence="5" id="KW-0206">Cytoskeleton</keyword>
<feature type="region of interest" description="Disordered" evidence="9">
    <location>
        <begin position="553"/>
        <end position="575"/>
    </location>
</feature>
<dbReference type="Pfam" id="PF00018">
    <property type="entry name" value="SH3_1"/>
    <property type="match status" value="1"/>
</dbReference>
<evidence type="ECO:0008006" key="14">
    <source>
        <dbReference type="Google" id="ProtNLM"/>
    </source>
</evidence>
<dbReference type="PROSITE" id="PS50002">
    <property type="entry name" value="SH3"/>
    <property type="match status" value="1"/>
</dbReference>
<dbReference type="GO" id="GO:0005737">
    <property type="term" value="C:cytoplasm"/>
    <property type="evidence" value="ECO:0007669"/>
    <property type="project" value="TreeGrafter"/>
</dbReference>
<feature type="coiled-coil region" evidence="8">
    <location>
        <begin position="204"/>
        <end position="231"/>
    </location>
</feature>
<reference evidence="12" key="1">
    <citation type="submission" date="2021-02" db="EMBL/GenBank/DDBJ databases">
        <authorList>
            <person name="Nowell W R."/>
        </authorList>
    </citation>
    <scope>NUCLEOTIDE SEQUENCE</scope>
</reference>
<evidence type="ECO:0000256" key="9">
    <source>
        <dbReference type="SAM" id="MobiDB-lite"/>
    </source>
</evidence>
<dbReference type="SUPFAM" id="SSF103657">
    <property type="entry name" value="BAR/IMD domain-like"/>
    <property type="match status" value="1"/>
</dbReference>
<feature type="domain" description="SH3" evidence="10">
    <location>
        <begin position="595"/>
        <end position="654"/>
    </location>
</feature>
<feature type="compositionally biased region" description="Polar residues" evidence="9">
    <location>
        <begin position="186"/>
        <end position="198"/>
    </location>
</feature>
<feature type="domain" description="F-BAR" evidence="11">
    <location>
        <begin position="3"/>
        <end position="309"/>
    </location>
</feature>
<keyword evidence="4" id="KW-0597">Phosphoprotein</keyword>
<dbReference type="Gene3D" id="1.20.1270.60">
    <property type="entry name" value="Arfaptin homology (AH) domain/BAR domain"/>
    <property type="match status" value="1"/>
</dbReference>
<dbReference type="InterPro" id="IPR031160">
    <property type="entry name" value="F_BAR_dom"/>
</dbReference>
<comment type="subcellular location">
    <subcellularLocation>
        <location evidence="1">Cytoplasm</location>
        <location evidence="1">Cytoskeleton</location>
    </subcellularLocation>
</comment>
<protein>
    <recommendedName>
        <fullName evidence="14">SH3 domain-containing protein</fullName>
    </recommendedName>
</protein>
<proteinExistence type="predicted"/>
<dbReference type="InterPro" id="IPR036028">
    <property type="entry name" value="SH3-like_dom_sf"/>
</dbReference>
<dbReference type="GO" id="GO:0005886">
    <property type="term" value="C:plasma membrane"/>
    <property type="evidence" value="ECO:0007669"/>
    <property type="project" value="TreeGrafter"/>
</dbReference>
<evidence type="ECO:0000256" key="4">
    <source>
        <dbReference type="ARBA" id="ARBA00022553"/>
    </source>
</evidence>
<evidence type="ECO:0000256" key="1">
    <source>
        <dbReference type="ARBA" id="ARBA00004245"/>
    </source>
</evidence>
<evidence type="ECO:0000259" key="10">
    <source>
        <dbReference type="PROSITE" id="PS50002"/>
    </source>
</evidence>
<evidence type="ECO:0000256" key="2">
    <source>
        <dbReference type="ARBA" id="ARBA00022443"/>
    </source>
</evidence>
<gene>
    <name evidence="12" type="ORF">GRG538_LOCUS24122</name>
</gene>
<name>A0A818Q6X9_9BILA</name>
<dbReference type="SMART" id="SM00055">
    <property type="entry name" value="FCH"/>
    <property type="match status" value="1"/>
</dbReference>
<dbReference type="EMBL" id="CAJNYT010004085">
    <property type="protein sequence ID" value="CAF3630169.1"/>
    <property type="molecule type" value="Genomic_DNA"/>
</dbReference>
<dbReference type="AlphaFoldDB" id="A0A818Q6X9"/>
<feature type="region of interest" description="Disordered" evidence="9">
    <location>
        <begin position="160"/>
        <end position="200"/>
    </location>
</feature>
<dbReference type="SUPFAM" id="SSF50044">
    <property type="entry name" value="SH3-domain"/>
    <property type="match status" value="1"/>
</dbReference>
<dbReference type="PRINTS" id="PR00499">
    <property type="entry name" value="P67PHOX"/>
</dbReference>
<dbReference type="Proteomes" id="UP000663872">
    <property type="component" value="Unassembled WGS sequence"/>
</dbReference>
<dbReference type="InterPro" id="IPR001452">
    <property type="entry name" value="SH3_domain"/>
</dbReference>